<evidence type="ECO:0000313" key="2">
    <source>
        <dbReference type="EMBL" id="TNN83644.1"/>
    </source>
</evidence>
<organism evidence="2 3">
    <name type="scientific">Liparis tanakae</name>
    <name type="common">Tanaka's snailfish</name>
    <dbReference type="NCBI Taxonomy" id="230148"/>
    <lineage>
        <taxon>Eukaryota</taxon>
        <taxon>Metazoa</taxon>
        <taxon>Chordata</taxon>
        <taxon>Craniata</taxon>
        <taxon>Vertebrata</taxon>
        <taxon>Euteleostomi</taxon>
        <taxon>Actinopterygii</taxon>
        <taxon>Neopterygii</taxon>
        <taxon>Teleostei</taxon>
        <taxon>Neoteleostei</taxon>
        <taxon>Acanthomorphata</taxon>
        <taxon>Eupercaria</taxon>
        <taxon>Perciformes</taxon>
        <taxon>Cottioidei</taxon>
        <taxon>Cottales</taxon>
        <taxon>Liparidae</taxon>
        <taxon>Liparis</taxon>
    </lineage>
</organism>
<dbReference type="Proteomes" id="UP000314294">
    <property type="component" value="Unassembled WGS sequence"/>
</dbReference>
<protein>
    <submittedName>
        <fullName evidence="2">Uncharacterized protein</fullName>
    </submittedName>
</protein>
<dbReference type="AlphaFoldDB" id="A0A4Z2J1G1"/>
<feature type="compositionally biased region" description="Polar residues" evidence="1">
    <location>
        <begin position="12"/>
        <end position="31"/>
    </location>
</feature>
<name>A0A4Z2J1G1_9TELE</name>
<evidence type="ECO:0000313" key="3">
    <source>
        <dbReference type="Proteomes" id="UP000314294"/>
    </source>
</evidence>
<reference evidence="2 3" key="1">
    <citation type="submission" date="2019-03" db="EMBL/GenBank/DDBJ databases">
        <title>First draft genome of Liparis tanakae, snailfish: a comprehensive survey of snailfish specific genes.</title>
        <authorList>
            <person name="Kim W."/>
            <person name="Song I."/>
            <person name="Jeong J.-H."/>
            <person name="Kim D."/>
            <person name="Kim S."/>
            <person name="Ryu S."/>
            <person name="Song J.Y."/>
            <person name="Lee S.K."/>
        </authorList>
    </citation>
    <scope>NUCLEOTIDE SEQUENCE [LARGE SCALE GENOMIC DNA]</scope>
    <source>
        <tissue evidence="2">Muscle</tissue>
    </source>
</reference>
<sequence>MAMGVTLRARRTPNSLEAGQTSDGTATDKQINQSGCRCTAKRTAICQKKSTQSGQTTCRHSEASARQQRPPVLLEFGSQTKHSMTLIN</sequence>
<proteinExistence type="predicted"/>
<feature type="region of interest" description="Disordered" evidence="1">
    <location>
        <begin position="1"/>
        <end position="31"/>
    </location>
</feature>
<gene>
    <name evidence="2" type="ORF">EYF80_006162</name>
</gene>
<keyword evidence="3" id="KW-1185">Reference proteome</keyword>
<feature type="region of interest" description="Disordered" evidence="1">
    <location>
        <begin position="50"/>
        <end position="71"/>
    </location>
</feature>
<accession>A0A4Z2J1G1</accession>
<dbReference type="EMBL" id="SRLO01000032">
    <property type="protein sequence ID" value="TNN83644.1"/>
    <property type="molecule type" value="Genomic_DNA"/>
</dbReference>
<evidence type="ECO:0000256" key="1">
    <source>
        <dbReference type="SAM" id="MobiDB-lite"/>
    </source>
</evidence>
<comment type="caution">
    <text evidence="2">The sequence shown here is derived from an EMBL/GenBank/DDBJ whole genome shotgun (WGS) entry which is preliminary data.</text>
</comment>